<evidence type="ECO:0000313" key="2">
    <source>
        <dbReference type="EMBL" id="KAH9379598.1"/>
    </source>
</evidence>
<feature type="region of interest" description="Disordered" evidence="1">
    <location>
        <begin position="27"/>
        <end position="61"/>
    </location>
</feature>
<keyword evidence="3" id="KW-1185">Reference proteome</keyword>
<dbReference type="AlphaFoldDB" id="A0A9J6GMC8"/>
<accession>A0A9J6GMC8</accession>
<organism evidence="2 3">
    <name type="scientific">Haemaphysalis longicornis</name>
    <name type="common">Bush tick</name>
    <dbReference type="NCBI Taxonomy" id="44386"/>
    <lineage>
        <taxon>Eukaryota</taxon>
        <taxon>Metazoa</taxon>
        <taxon>Ecdysozoa</taxon>
        <taxon>Arthropoda</taxon>
        <taxon>Chelicerata</taxon>
        <taxon>Arachnida</taxon>
        <taxon>Acari</taxon>
        <taxon>Parasitiformes</taxon>
        <taxon>Ixodida</taxon>
        <taxon>Ixodoidea</taxon>
        <taxon>Ixodidae</taxon>
        <taxon>Haemaphysalinae</taxon>
        <taxon>Haemaphysalis</taxon>
    </lineage>
</organism>
<dbReference type="VEuPathDB" id="VectorBase:HLOH_060429"/>
<evidence type="ECO:0000256" key="1">
    <source>
        <dbReference type="SAM" id="MobiDB-lite"/>
    </source>
</evidence>
<name>A0A9J6GMC8_HAELO</name>
<comment type="caution">
    <text evidence="2">The sequence shown here is derived from an EMBL/GenBank/DDBJ whole genome shotgun (WGS) entry which is preliminary data.</text>
</comment>
<gene>
    <name evidence="2" type="ORF">HPB48_020301</name>
</gene>
<sequence length="120" mass="13622">MKRWKPATTKTPPYLRRKTQQLLRPGFSLPAAPSADGTSDCLPLNRSWPKRRRSPPRQPPLPVEYLELAFRPRNGHRLARVSPEKLLMAIATELKLPAGAVNIKMPVDGDQNVLCREYPM</sequence>
<dbReference type="Proteomes" id="UP000821853">
    <property type="component" value="Chromosome 8"/>
</dbReference>
<evidence type="ECO:0000313" key="3">
    <source>
        <dbReference type="Proteomes" id="UP000821853"/>
    </source>
</evidence>
<dbReference type="EMBL" id="JABSTR010000010">
    <property type="protein sequence ID" value="KAH9379598.1"/>
    <property type="molecule type" value="Genomic_DNA"/>
</dbReference>
<reference evidence="2 3" key="1">
    <citation type="journal article" date="2020" name="Cell">
        <title>Large-Scale Comparative Analyses of Tick Genomes Elucidate Their Genetic Diversity and Vector Capacities.</title>
        <authorList>
            <consortium name="Tick Genome and Microbiome Consortium (TIGMIC)"/>
            <person name="Jia N."/>
            <person name="Wang J."/>
            <person name="Shi W."/>
            <person name="Du L."/>
            <person name="Sun Y."/>
            <person name="Zhan W."/>
            <person name="Jiang J.F."/>
            <person name="Wang Q."/>
            <person name="Zhang B."/>
            <person name="Ji P."/>
            <person name="Bell-Sakyi L."/>
            <person name="Cui X.M."/>
            <person name="Yuan T.T."/>
            <person name="Jiang B.G."/>
            <person name="Yang W.F."/>
            <person name="Lam T.T."/>
            <person name="Chang Q.C."/>
            <person name="Ding S.J."/>
            <person name="Wang X.J."/>
            <person name="Zhu J.G."/>
            <person name="Ruan X.D."/>
            <person name="Zhao L."/>
            <person name="Wei J.T."/>
            <person name="Ye R.Z."/>
            <person name="Que T.C."/>
            <person name="Du C.H."/>
            <person name="Zhou Y.H."/>
            <person name="Cheng J.X."/>
            <person name="Dai P.F."/>
            <person name="Guo W.B."/>
            <person name="Han X.H."/>
            <person name="Huang E.J."/>
            <person name="Li L.F."/>
            <person name="Wei W."/>
            <person name="Gao Y.C."/>
            <person name="Liu J.Z."/>
            <person name="Shao H.Z."/>
            <person name="Wang X."/>
            <person name="Wang C.C."/>
            <person name="Yang T.C."/>
            <person name="Huo Q.B."/>
            <person name="Li W."/>
            <person name="Chen H.Y."/>
            <person name="Chen S.E."/>
            <person name="Zhou L.G."/>
            <person name="Ni X.B."/>
            <person name="Tian J.H."/>
            <person name="Sheng Y."/>
            <person name="Liu T."/>
            <person name="Pan Y.S."/>
            <person name="Xia L.Y."/>
            <person name="Li J."/>
            <person name="Zhao F."/>
            <person name="Cao W.C."/>
        </authorList>
    </citation>
    <scope>NUCLEOTIDE SEQUENCE [LARGE SCALE GENOMIC DNA]</scope>
    <source>
        <strain evidence="2">HaeL-2018</strain>
    </source>
</reference>
<proteinExistence type="predicted"/>
<protein>
    <submittedName>
        <fullName evidence="2">Uncharacterized protein</fullName>
    </submittedName>
</protein>